<keyword evidence="2 5" id="KW-0812">Transmembrane</keyword>
<proteinExistence type="predicted"/>
<evidence type="ECO:0000256" key="3">
    <source>
        <dbReference type="ARBA" id="ARBA00022989"/>
    </source>
</evidence>
<dbReference type="Proteomes" id="UP000076858">
    <property type="component" value="Unassembled WGS sequence"/>
</dbReference>
<feature type="transmembrane region" description="Helical" evidence="5">
    <location>
        <begin position="160"/>
        <end position="184"/>
    </location>
</feature>
<dbReference type="EMBL" id="GDIP01245765">
    <property type="protein sequence ID" value="JAI77636.1"/>
    <property type="molecule type" value="Transcribed_RNA"/>
</dbReference>
<dbReference type="STRING" id="35525.A0A0P4XWA0"/>
<evidence type="ECO:0000256" key="2">
    <source>
        <dbReference type="ARBA" id="ARBA00022692"/>
    </source>
</evidence>
<evidence type="ECO:0000313" key="7">
    <source>
        <dbReference type="EMBL" id="KZS14502.1"/>
    </source>
</evidence>
<dbReference type="GO" id="GO:0005918">
    <property type="term" value="C:septate junction"/>
    <property type="evidence" value="ECO:0007669"/>
    <property type="project" value="TreeGrafter"/>
</dbReference>
<dbReference type="EMBL" id="LRGB01000944">
    <property type="protein sequence ID" value="KZS14502.1"/>
    <property type="molecule type" value="Genomic_DNA"/>
</dbReference>
<dbReference type="GO" id="GO:0016020">
    <property type="term" value="C:membrane"/>
    <property type="evidence" value="ECO:0007669"/>
    <property type="project" value="UniProtKB-SubCell"/>
</dbReference>
<evidence type="ECO:0000256" key="1">
    <source>
        <dbReference type="ARBA" id="ARBA00004141"/>
    </source>
</evidence>
<organism evidence="6">
    <name type="scientific">Daphnia magna</name>
    <dbReference type="NCBI Taxonomy" id="35525"/>
    <lineage>
        <taxon>Eukaryota</taxon>
        <taxon>Metazoa</taxon>
        <taxon>Ecdysozoa</taxon>
        <taxon>Arthropoda</taxon>
        <taxon>Crustacea</taxon>
        <taxon>Branchiopoda</taxon>
        <taxon>Diplostraca</taxon>
        <taxon>Cladocera</taxon>
        <taxon>Anomopoda</taxon>
        <taxon>Daphniidae</taxon>
        <taxon>Daphnia</taxon>
    </lineage>
</organism>
<dbReference type="PANTHER" id="PTHR21284:SF12">
    <property type="entry name" value="EG:80H7.2 PROTEIN"/>
    <property type="match status" value="1"/>
</dbReference>
<dbReference type="InterPro" id="IPR004031">
    <property type="entry name" value="PMP22/EMP/MP20/Claudin"/>
</dbReference>
<accession>A0A0P4XWA0</accession>
<keyword evidence="3 5" id="KW-1133">Transmembrane helix</keyword>
<sequence>MARRLPKHQVTIVHYKYEDKWICVCNCQHDANEIISLTGLLMLGSILSFISLMLLVMSFASPHWLVSWQDTYSPFKNMGLWEFCFSRFRYPNYQFDDLFDGCHYVFSKTYFVIWEWLLPGWLMAVQAFMTLALIFSCSAHIASTMLLVRWPLNFTFRYQWQILSVCTLMNGLKSFCLFLSVAVFGGQCWRRDWMLYPNFNYLSWSYAFAVIAMFIGMAATASFYFDAKRTVGRKKANSNLVVQMQSHGSQIYI</sequence>
<comment type="subcellular location">
    <subcellularLocation>
        <location evidence="1">Membrane</location>
        <topology evidence="1">Multi-pass membrane protein</topology>
    </subcellularLocation>
</comment>
<dbReference type="PANTHER" id="PTHR21284">
    <property type="entry name" value="EG:80H7.2 PROTEIN"/>
    <property type="match status" value="1"/>
</dbReference>
<reference evidence="6" key="1">
    <citation type="submission" date="2015-10" db="EMBL/GenBank/DDBJ databases">
        <title>Daphnia magna gene sets from two clonal populations assembled and annotated with EvidentialGene.</title>
        <authorList>
            <person name="Gilbert D."/>
            <person name="Podicheti R."/>
            <person name="Orsini L."/>
            <person name="Colbourne J."/>
            <person name="Pfrender M."/>
        </authorList>
    </citation>
    <scope>NUCLEOTIDE SEQUENCE</scope>
</reference>
<dbReference type="GO" id="GO:0019991">
    <property type="term" value="P:septate junction assembly"/>
    <property type="evidence" value="ECO:0007669"/>
    <property type="project" value="TreeGrafter"/>
</dbReference>
<name>A0A0P4XWA0_9CRUS</name>
<evidence type="ECO:0000313" key="8">
    <source>
        <dbReference type="Proteomes" id="UP000076858"/>
    </source>
</evidence>
<evidence type="ECO:0000256" key="4">
    <source>
        <dbReference type="ARBA" id="ARBA00023136"/>
    </source>
</evidence>
<dbReference type="Gene3D" id="1.20.140.150">
    <property type="match status" value="1"/>
</dbReference>
<evidence type="ECO:0000313" key="6">
    <source>
        <dbReference type="EMBL" id="JAI77636.1"/>
    </source>
</evidence>
<evidence type="ECO:0000256" key="5">
    <source>
        <dbReference type="SAM" id="Phobius"/>
    </source>
</evidence>
<dbReference type="Pfam" id="PF13903">
    <property type="entry name" value="Claudin_2"/>
    <property type="match status" value="1"/>
</dbReference>
<protein>
    <submittedName>
        <fullName evidence="6">EG:80H7.2 protein</fullName>
    </submittedName>
</protein>
<feature type="transmembrane region" description="Helical" evidence="5">
    <location>
        <begin position="40"/>
        <end position="60"/>
    </location>
</feature>
<gene>
    <name evidence="7" type="ORF">APZ42_019818</name>
</gene>
<feature type="transmembrane region" description="Helical" evidence="5">
    <location>
        <begin position="204"/>
        <end position="225"/>
    </location>
</feature>
<feature type="transmembrane region" description="Helical" evidence="5">
    <location>
        <begin position="121"/>
        <end position="148"/>
    </location>
</feature>
<reference evidence="7 8" key="3">
    <citation type="submission" date="2016-03" db="EMBL/GenBank/DDBJ databases">
        <title>EvidentialGene: Evidence-directed Construction of Genes on Genomes.</title>
        <authorList>
            <person name="Gilbert D.G."/>
            <person name="Choi J.-H."/>
            <person name="Mockaitis K."/>
            <person name="Colbourne J."/>
            <person name="Pfrender M."/>
        </authorList>
    </citation>
    <scope>NUCLEOTIDE SEQUENCE [LARGE SCALE GENOMIC DNA]</scope>
    <source>
        <strain evidence="7 8">Xinb3</strain>
        <tissue evidence="7">Complete organism</tissue>
    </source>
</reference>
<reference evidence="6" key="2">
    <citation type="submission" date="2015-10" db="EMBL/GenBank/DDBJ databases">
        <authorList>
            <person name="Gilbert D.G."/>
        </authorList>
    </citation>
    <scope>NUCLEOTIDE SEQUENCE</scope>
</reference>
<keyword evidence="8" id="KW-1185">Reference proteome</keyword>
<dbReference type="GO" id="GO:0035151">
    <property type="term" value="P:regulation of tube size, open tracheal system"/>
    <property type="evidence" value="ECO:0007669"/>
    <property type="project" value="TreeGrafter"/>
</dbReference>
<dbReference type="OrthoDB" id="6140671at2759"/>
<dbReference type="AlphaFoldDB" id="A0A0P4XWA0"/>
<keyword evidence="4 5" id="KW-0472">Membrane</keyword>